<feature type="region of interest" description="Disordered" evidence="1">
    <location>
        <begin position="560"/>
        <end position="707"/>
    </location>
</feature>
<feature type="compositionally biased region" description="Basic and acidic residues" evidence="1">
    <location>
        <begin position="576"/>
        <end position="617"/>
    </location>
</feature>
<dbReference type="PANTHER" id="PTHR10663:SF373">
    <property type="entry name" value="PH AND SEC7 DOMAIN-CONTAINING PROTEIN C11E3.11C"/>
    <property type="match status" value="1"/>
</dbReference>
<dbReference type="InterPro" id="IPR041681">
    <property type="entry name" value="PH_9"/>
</dbReference>
<feature type="region of interest" description="Disordered" evidence="1">
    <location>
        <begin position="969"/>
        <end position="1013"/>
    </location>
</feature>
<feature type="region of interest" description="Disordered" evidence="1">
    <location>
        <begin position="406"/>
        <end position="455"/>
    </location>
</feature>
<feature type="region of interest" description="Disordered" evidence="1">
    <location>
        <begin position="105"/>
        <end position="172"/>
    </location>
</feature>
<dbReference type="Pfam" id="PF01369">
    <property type="entry name" value="Sec7"/>
    <property type="match status" value="1"/>
</dbReference>
<feature type="region of interest" description="Disordered" evidence="1">
    <location>
        <begin position="1092"/>
        <end position="1148"/>
    </location>
</feature>
<dbReference type="InterPro" id="IPR011993">
    <property type="entry name" value="PH-like_dom_sf"/>
</dbReference>
<feature type="compositionally biased region" description="Polar residues" evidence="1">
    <location>
        <begin position="682"/>
        <end position="703"/>
    </location>
</feature>
<organism evidence="3 4">
    <name type="scientific">Stereocaulon virgatum</name>
    <dbReference type="NCBI Taxonomy" id="373712"/>
    <lineage>
        <taxon>Eukaryota</taxon>
        <taxon>Fungi</taxon>
        <taxon>Dikarya</taxon>
        <taxon>Ascomycota</taxon>
        <taxon>Pezizomycotina</taxon>
        <taxon>Lecanoromycetes</taxon>
        <taxon>OSLEUM clade</taxon>
        <taxon>Lecanoromycetidae</taxon>
        <taxon>Lecanorales</taxon>
        <taxon>Lecanorineae</taxon>
        <taxon>Stereocaulaceae</taxon>
        <taxon>Stereocaulon</taxon>
    </lineage>
</organism>
<evidence type="ECO:0000313" key="3">
    <source>
        <dbReference type="EMBL" id="KAL2039468.1"/>
    </source>
</evidence>
<feature type="domain" description="SEC7" evidence="2">
    <location>
        <begin position="794"/>
        <end position="946"/>
    </location>
</feature>
<gene>
    <name evidence="3" type="ORF">N7G274_007740</name>
</gene>
<feature type="compositionally biased region" description="Polar residues" evidence="1">
    <location>
        <begin position="993"/>
        <end position="1008"/>
    </location>
</feature>
<dbReference type="PROSITE" id="PS50190">
    <property type="entry name" value="SEC7"/>
    <property type="match status" value="1"/>
</dbReference>
<evidence type="ECO:0000259" key="2">
    <source>
        <dbReference type="PROSITE" id="PS50190"/>
    </source>
</evidence>
<feature type="region of interest" description="Disordered" evidence="1">
    <location>
        <begin position="1"/>
        <end position="83"/>
    </location>
</feature>
<feature type="compositionally biased region" description="Basic and acidic residues" evidence="1">
    <location>
        <begin position="649"/>
        <end position="666"/>
    </location>
</feature>
<keyword evidence="4" id="KW-1185">Reference proteome</keyword>
<feature type="compositionally biased region" description="Basic and acidic residues" evidence="1">
    <location>
        <begin position="977"/>
        <end position="986"/>
    </location>
</feature>
<dbReference type="Gene3D" id="1.10.1000.11">
    <property type="entry name" value="Arf Nucleotide-binding Site Opener,domain 2"/>
    <property type="match status" value="1"/>
</dbReference>
<dbReference type="Gene3D" id="2.30.29.30">
    <property type="entry name" value="Pleckstrin-homology domain (PH domain)/Phosphotyrosine-binding domain (PTB)"/>
    <property type="match status" value="1"/>
</dbReference>
<dbReference type="SUPFAM" id="SSF48425">
    <property type="entry name" value="Sec7 domain"/>
    <property type="match status" value="1"/>
</dbReference>
<dbReference type="EMBL" id="JBEFKJ010000025">
    <property type="protein sequence ID" value="KAL2039468.1"/>
    <property type="molecule type" value="Genomic_DNA"/>
</dbReference>
<accession>A0ABR4A347</accession>
<feature type="compositionally biased region" description="Basic and acidic residues" evidence="1">
    <location>
        <begin position="625"/>
        <end position="637"/>
    </location>
</feature>
<dbReference type="InterPro" id="IPR000904">
    <property type="entry name" value="Sec7_dom"/>
</dbReference>
<feature type="region of interest" description="Disordered" evidence="1">
    <location>
        <begin position="1535"/>
        <end position="1554"/>
    </location>
</feature>
<dbReference type="CDD" id="cd00171">
    <property type="entry name" value="Sec7"/>
    <property type="match status" value="1"/>
</dbReference>
<feature type="region of interest" description="Disordered" evidence="1">
    <location>
        <begin position="197"/>
        <end position="310"/>
    </location>
</feature>
<feature type="compositionally biased region" description="Basic and acidic residues" evidence="1">
    <location>
        <begin position="1535"/>
        <end position="1547"/>
    </location>
</feature>
<dbReference type="Pfam" id="PF15410">
    <property type="entry name" value="PH_9"/>
    <property type="match status" value="1"/>
</dbReference>
<dbReference type="Proteomes" id="UP001590950">
    <property type="component" value="Unassembled WGS sequence"/>
</dbReference>
<proteinExistence type="predicted"/>
<reference evidence="3 4" key="1">
    <citation type="submission" date="2024-09" db="EMBL/GenBank/DDBJ databases">
        <title>Rethinking Asexuality: The Enigmatic Case of Functional Sexual Genes in Lepraria (Stereocaulaceae).</title>
        <authorList>
            <person name="Doellman M."/>
            <person name="Sun Y."/>
            <person name="Barcenas-Pena A."/>
            <person name="Lumbsch H.T."/>
            <person name="Grewe F."/>
        </authorList>
    </citation>
    <scope>NUCLEOTIDE SEQUENCE [LARGE SCALE GENOMIC DNA]</scope>
    <source>
        <strain evidence="3 4">Mercado 3170</strain>
    </source>
</reference>
<evidence type="ECO:0000256" key="1">
    <source>
        <dbReference type="SAM" id="MobiDB-lite"/>
    </source>
</evidence>
<evidence type="ECO:0000313" key="4">
    <source>
        <dbReference type="Proteomes" id="UP001590950"/>
    </source>
</evidence>
<feature type="compositionally biased region" description="Basic residues" evidence="1">
    <location>
        <begin position="41"/>
        <end position="57"/>
    </location>
</feature>
<dbReference type="SMART" id="SM00222">
    <property type="entry name" value="Sec7"/>
    <property type="match status" value="1"/>
</dbReference>
<protein>
    <recommendedName>
        <fullName evidence="2">SEC7 domain-containing protein</fullName>
    </recommendedName>
</protein>
<name>A0ABR4A347_9LECA</name>
<sequence length="1554" mass="171509">MMINRKGTPAPSMQRTDPPPPLSLRSAAPQRNVNNSAPQARRNKVRTKRASKAHRRIPHETYTENNARSAADDSVPDGRISHDLSLTDNARHSVVDNMLMSLNPDQSSLFSSSRDRPQLSAGPDVTSPPNNAHRHGHSSSINSEFSFPPEDLPIRPTNPFPRGHRSNSSTNFQSALSRINSIHVEGEAADATSAEAFSASQLGRGGAGPSSRSGRKSSKSSGASSIDFGQMAGPSRFPHSIGRRSASFDQGDRKRFLRSASSSSTQPPLPSGLSQPVFYDDLEAAPTPTVPAGPRKDRIAPFPLQPAHTTPVVTIPQRKNSNKSSKSYMGRKKKNDNLAWDAPLPVNANTWSGRRGSRQVQPLPTFMRSRNTSPVRQYSEPLMAHRVENSVPAKDTAKDRPSFFRRVFGSSRGPAPAHGDSQAPQIPSRGGRGGTRANSREGVASPHKLTKPSPSDELYHATQEAMQAPLVKKPSSFFRRRKKSVCESMPPPSLPYLQSNRTAIDSAQRSPVSSLRQVMNPYLDNPVRSDARLFPGPSEHDNIPLQTHTLQAKGSADPIHLDYDTRQDAGFNDPLRQPREVPAPKRETFAERLHPKFNERTSSKSHDNSFFHDDSSNETRLPGVADDHGLSRHESVRPDQAPTSIPIDMKFRKENARRQTRSREGAEPAPQRSIDSPRDRSVLSTLNGNVPASPRPSNATLSKSEPRDWLTPAQLTKQASAPAFTKDADRLWLQSSSSEEGLHKSDITLPIEHNEVSPVSDYQSAYSTLPASNANGDIHFPEPTAEDVGHKLSIESDSTQPTVADRVQAKRLYDGDESLAPKSMAAAWLGEPGLERTRVRQAYMELFEWQNLNILAALRGLCGRLYLKGEAQQVDRILDAFSTRWCACNPNHGFKASDVVHTICYSVLLLNTDLHQAEIETKMTRQQFLKNILPTVRRVVIDAAPDAFTNARASTLPLARPWADHSHASVKSPAFHEAPEPRRSFEGQRPSYRLSQRPSDQTVYASTPPQSPLDFNISLGDTGPLVKTPFHGKLSTWENQVEIVLKDFYNSIRQEPLPLHGAENKEAAPEIPQPSHSLSTMTNSMLRRTPSVLSKAGSENISYSRGRASENRLGAGKWQSKNRSRPRLYPTSTVTSSRRSSFDERSSVTTPSITSAWSKFSSFGKTQTSLSIDSFANNYPHGDYKQSIGFANALSQAIIREEGVGGEDEPLRAAPLLEDESLELAGAPWAKEGMLKHKYHLEAVEKKAKDRNWVDSFAVIEKGYIRLFSFHMNAKSLRQKAKNQKASGGVVGGGNWADSAETLGTFLLRHTIASALPPPGYSKTRPHVWALSLPTGAVHFFQVGTPEIVEEFVSTANYWSARLSKEPMVGGISNIEYGWSECVINVSLLNAERNMSTCAVASTGARPSLQSSIRSTRSSIDQGVYKARLPGDRVMITDWTPPPQSLVASVLMEVDQLKNLLTYVQNIKDELEKHNELRAAMLLAFSPRHPNATKAMSNWERKSSYLLREIVKFGTYIDCLRAAQVQKEKIYVEREESAPVEETKSGDEIQALET</sequence>
<dbReference type="PANTHER" id="PTHR10663">
    <property type="entry name" value="GUANYL-NUCLEOTIDE EXCHANGE FACTOR"/>
    <property type="match status" value="1"/>
</dbReference>
<comment type="caution">
    <text evidence="3">The sequence shown here is derived from an EMBL/GenBank/DDBJ whole genome shotgun (WGS) entry which is preliminary data.</text>
</comment>
<dbReference type="InterPro" id="IPR035999">
    <property type="entry name" value="Sec7_dom_sf"/>
</dbReference>
<dbReference type="SUPFAM" id="SSF50729">
    <property type="entry name" value="PH domain-like"/>
    <property type="match status" value="1"/>
</dbReference>
<dbReference type="InterPro" id="IPR023394">
    <property type="entry name" value="Sec7_C_sf"/>
</dbReference>